<sequence>MRYITVPINKEAMIRLDYDQNIEGDLVEITITEKELDSLWKLFLKINLLLGIHIDDYETEEVTDYKKLLEMKEILIANNTDYLTEKILHLIELAIDYKTGIFFFF</sequence>
<dbReference type="AlphaFoldDB" id="A0A1Z4BKH3"/>
<accession>A0A1Z4BKH3</accession>
<dbReference type="Proteomes" id="UP000197007">
    <property type="component" value="Chromosome"/>
</dbReference>
<protein>
    <submittedName>
        <fullName evidence="1">Uncharacterized protein</fullName>
    </submittedName>
</protein>
<proteinExistence type="predicted"/>
<dbReference type="KEGG" id="capn:CBG49_00890"/>
<evidence type="ECO:0000313" key="2">
    <source>
        <dbReference type="Proteomes" id="UP000197007"/>
    </source>
</evidence>
<reference evidence="2" key="1">
    <citation type="submission" date="2017-06" db="EMBL/GenBank/DDBJ databases">
        <title>Complete genome sequence of Capnocytophaga sp. KCOM 1579 (=ChDC OS43) isolated from a human refractory periapical abscess lesion.</title>
        <authorList>
            <person name="Kook J.-K."/>
            <person name="Park S.-N."/>
            <person name="Lim Y.K."/>
            <person name="Roh H."/>
        </authorList>
    </citation>
    <scope>NUCLEOTIDE SEQUENCE [LARGE SCALE GENOMIC DNA]</scope>
    <source>
        <strain evidence="2">ChDC OS43</strain>
    </source>
</reference>
<organism evidence="1 2">
    <name type="scientific">Capnocytophaga endodontalis</name>
    <dbReference type="NCBI Taxonomy" id="2708117"/>
    <lineage>
        <taxon>Bacteria</taxon>
        <taxon>Pseudomonadati</taxon>
        <taxon>Bacteroidota</taxon>
        <taxon>Flavobacteriia</taxon>
        <taxon>Flavobacteriales</taxon>
        <taxon>Flavobacteriaceae</taxon>
        <taxon>Capnocytophaga</taxon>
    </lineage>
</organism>
<evidence type="ECO:0000313" key="1">
    <source>
        <dbReference type="EMBL" id="ASF41752.1"/>
    </source>
</evidence>
<name>A0A1Z4BKH3_9FLAO</name>
<dbReference type="RefSeq" id="WP_088592974.1">
    <property type="nucleotide sequence ID" value="NZ_CP022022.1"/>
</dbReference>
<keyword evidence="2" id="KW-1185">Reference proteome</keyword>
<gene>
    <name evidence="1" type="ORF">CBG49_00890</name>
</gene>
<dbReference type="EMBL" id="CP022022">
    <property type="protein sequence ID" value="ASF41752.1"/>
    <property type="molecule type" value="Genomic_DNA"/>
</dbReference>